<reference evidence="2 3" key="1">
    <citation type="journal article" date="2012" name="Science">
        <title>The Paleozoic origin of enzymatic lignin decomposition reconstructed from 31 fungal genomes.</title>
        <authorList>
            <person name="Floudas D."/>
            <person name="Binder M."/>
            <person name="Riley R."/>
            <person name="Barry K."/>
            <person name="Blanchette R.A."/>
            <person name="Henrissat B."/>
            <person name="Martinez A.T."/>
            <person name="Otillar R."/>
            <person name="Spatafora J.W."/>
            <person name="Yadav J.S."/>
            <person name="Aerts A."/>
            <person name="Benoit I."/>
            <person name="Boyd A."/>
            <person name="Carlson A."/>
            <person name="Copeland A."/>
            <person name="Coutinho P.M."/>
            <person name="de Vries R.P."/>
            <person name="Ferreira P."/>
            <person name="Findley K."/>
            <person name="Foster B."/>
            <person name="Gaskell J."/>
            <person name="Glotzer D."/>
            <person name="Gorecki P."/>
            <person name="Heitman J."/>
            <person name="Hesse C."/>
            <person name="Hori C."/>
            <person name="Igarashi K."/>
            <person name="Jurgens J.A."/>
            <person name="Kallen N."/>
            <person name="Kersten P."/>
            <person name="Kohler A."/>
            <person name="Kuees U."/>
            <person name="Kumar T.K.A."/>
            <person name="Kuo A."/>
            <person name="LaButti K."/>
            <person name="Larrondo L.F."/>
            <person name="Lindquist E."/>
            <person name="Ling A."/>
            <person name="Lombard V."/>
            <person name="Lucas S."/>
            <person name="Lundell T."/>
            <person name="Martin R."/>
            <person name="McLaughlin D.J."/>
            <person name="Morgenstern I."/>
            <person name="Morin E."/>
            <person name="Murat C."/>
            <person name="Nagy L.G."/>
            <person name="Nolan M."/>
            <person name="Ohm R.A."/>
            <person name="Patyshakuliyeva A."/>
            <person name="Rokas A."/>
            <person name="Ruiz-Duenas F.J."/>
            <person name="Sabat G."/>
            <person name="Salamov A."/>
            <person name="Samejima M."/>
            <person name="Schmutz J."/>
            <person name="Slot J.C."/>
            <person name="St John F."/>
            <person name="Stenlid J."/>
            <person name="Sun H."/>
            <person name="Sun S."/>
            <person name="Syed K."/>
            <person name="Tsang A."/>
            <person name="Wiebenga A."/>
            <person name="Young D."/>
            <person name="Pisabarro A."/>
            <person name="Eastwood D.C."/>
            <person name="Martin F."/>
            <person name="Cullen D."/>
            <person name="Grigoriev I.V."/>
            <person name="Hibbett D.S."/>
        </authorList>
    </citation>
    <scope>NUCLEOTIDE SEQUENCE [LARGE SCALE GENOMIC DNA]</scope>
    <source>
        <strain evidence="2 3">MD-104</strain>
    </source>
</reference>
<evidence type="ECO:0000313" key="2">
    <source>
        <dbReference type="EMBL" id="PCH41932.1"/>
    </source>
</evidence>
<sequence length="106" mass="11976">MNSPAPHIKRRPHDNPPLWPPSFSKSRGHDYSARSGTTARALTRRVGDGLRTSQTAGKASISPPLFYPLNGTVDRHGNRQRPRQANVYEHGRYHRPLTPFMGRHDT</sequence>
<protein>
    <submittedName>
        <fullName evidence="2">Uncharacterized protein</fullName>
    </submittedName>
</protein>
<gene>
    <name evidence="2" type="ORF">WOLCODRAFT_151967</name>
</gene>
<name>A0A2H3JIC7_WOLCO</name>
<dbReference type="Proteomes" id="UP000218811">
    <property type="component" value="Unassembled WGS sequence"/>
</dbReference>
<dbReference type="AlphaFoldDB" id="A0A2H3JIC7"/>
<proteinExistence type="predicted"/>
<evidence type="ECO:0000313" key="3">
    <source>
        <dbReference type="Proteomes" id="UP000218811"/>
    </source>
</evidence>
<feature type="region of interest" description="Disordered" evidence="1">
    <location>
        <begin position="1"/>
        <end position="106"/>
    </location>
</feature>
<keyword evidence="3" id="KW-1185">Reference proteome</keyword>
<organism evidence="2 3">
    <name type="scientific">Wolfiporia cocos (strain MD-104)</name>
    <name type="common">Brown rot fungus</name>
    <dbReference type="NCBI Taxonomy" id="742152"/>
    <lineage>
        <taxon>Eukaryota</taxon>
        <taxon>Fungi</taxon>
        <taxon>Dikarya</taxon>
        <taxon>Basidiomycota</taxon>
        <taxon>Agaricomycotina</taxon>
        <taxon>Agaricomycetes</taxon>
        <taxon>Polyporales</taxon>
        <taxon>Phaeolaceae</taxon>
        <taxon>Wolfiporia</taxon>
    </lineage>
</organism>
<accession>A0A2H3JIC7</accession>
<evidence type="ECO:0000256" key="1">
    <source>
        <dbReference type="SAM" id="MobiDB-lite"/>
    </source>
</evidence>
<dbReference type="EMBL" id="KB468124">
    <property type="protein sequence ID" value="PCH41932.1"/>
    <property type="molecule type" value="Genomic_DNA"/>
</dbReference>